<evidence type="ECO:0000313" key="2">
    <source>
        <dbReference type="Proteomes" id="UP000294508"/>
    </source>
</evidence>
<evidence type="ECO:0000313" key="1">
    <source>
        <dbReference type="EMBL" id="TCO34274.1"/>
    </source>
</evidence>
<protein>
    <submittedName>
        <fullName evidence="1">Uncharacterized protein</fullName>
    </submittedName>
</protein>
<dbReference type="AlphaFoldDB" id="A0A4R2HSK5"/>
<organism evidence="1 2">
    <name type="scientific">Kribbella steppae</name>
    <dbReference type="NCBI Taxonomy" id="2512223"/>
    <lineage>
        <taxon>Bacteria</taxon>
        <taxon>Bacillati</taxon>
        <taxon>Actinomycetota</taxon>
        <taxon>Actinomycetes</taxon>
        <taxon>Propionibacteriales</taxon>
        <taxon>Kribbellaceae</taxon>
        <taxon>Kribbella</taxon>
    </lineage>
</organism>
<name>A0A4R2HSK5_9ACTN</name>
<dbReference type="Proteomes" id="UP000294508">
    <property type="component" value="Unassembled WGS sequence"/>
</dbReference>
<comment type="caution">
    <text evidence="1">The sequence shown here is derived from an EMBL/GenBank/DDBJ whole genome shotgun (WGS) entry which is preliminary data.</text>
</comment>
<dbReference type="EMBL" id="SLWN01000002">
    <property type="protein sequence ID" value="TCO34274.1"/>
    <property type="molecule type" value="Genomic_DNA"/>
</dbReference>
<reference evidence="1 2" key="1">
    <citation type="journal article" date="2015" name="Stand. Genomic Sci.">
        <title>Genomic Encyclopedia of Bacterial and Archaeal Type Strains, Phase III: the genomes of soil and plant-associated and newly described type strains.</title>
        <authorList>
            <person name="Whitman W.B."/>
            <person name="Woyke T."/>
            <person name="Klenk H.P."/>
            <person name="Zhou Y."/>
            <person name="Lilburn T.G."/>
            <person name="Beck B.J."/>
            <person name="De Vos P."/>
            <person name="Vandamme P."/>
            <person name="Eisen J.A."/>
            <person name="Garrity G."/>
            <person name="Hugenholtz P."/>
            <person name="Kyrpides N.C."/>
        </authorList>
    </citation>
    <scope>NUCLEOTIDE SEQUENCE [LARGE SCALE GENOMIC DNA]</scope>
    <source>
        <strain evidence="1 2">VKM Ac-2572</strain>
    </source>
</reference>
<keyword evidence="2" id="KW-1185">Reference proteome</keyword>
<proteinExistence type="predicted"/>
<sequence>MPRARPRCIGAVVSATLSLEDGLEIWDALEILTTEPSFVGLSTTPLPMPTFAVDNSRGDFEKSAKLVG</sequence>
<gene>
    <name evidence="1" type="ORF">EV652_102340</name>
</gene>
<accession>A0A4R2HSK5</accession>